<dbReference type="NCBIfam" id="TIGR00915">
    <property type="entry name" value="2A0602"/>
    <property type="match status" value="1"/>
</dbReference>
<evidence type="ECO:0000256" key="2">
    <source>
        <dbReference type="ARBA" id="ARBA00010942"/>
    </source>
</evidence>
<keyword evidence="4" id="KW-1003">Cell membrane</keyword>
<proteinExistence type="inferred from homology"/>
<feature type="transmembrane region" description="Helical" evidence="9">
    <location>
        <begin position="900"/>
        <end position="920"/>
    </location>
</feature>
<dbReference type="Gene3D" id="3.30.70.1440">
    <property type="entry name" value="Multidrug efflux transporter AcrB pore domain"/>
    <property type="match status" value="1"/>
</dbReference>
<dbReference type="FunFam" id="1.20.1640.10:FF:000001">
    <property type="entry name" value="Efflux pump membrane transporter"/>
    <property type="match status" value="1"/>
</dbReference>
<dbReference type="PANTHER" id="PTHR32063">
    <property type="match status" value="1"/>
</dbReference>
<evidence type="ECO:0000256" key="6">
    <source>
        <dbReference type="ARBA" id="ARBA00022692"/>
    </source>
</evidence>
<protein>
    <recommendedName>
        <fullName evidence="9">Efflux pump membrane transporter</fullName>
    </recommendedName>
</protein>
<dbReference type="InterPro" id="IPR027463">
    <property type="entry name" value="AcrB_DN_DC_subdom"/>
</dbReference>
<dbReference type="RefSeq" id="WP_078928996.1">
    <property type="nucleotide sequence ID" value="NZ_FUXX01000027.1"/>
</dbReference>
<feature type="transmembrane region" description="Helical" evidence="9">
    <location>
        <begin position="975"/>
        <end position="995"/>
    </location>
</feature>
<dbReference type="Gene3D" id="3.30.70.1430">
    <property type="entry name" value="Multidrug efflux transporter AcrB pore domain"/>
    <property type="match status" value="2"/>
</dbReference>
<dbReference type="SUPFAM" id="SSF82866">
    <property type="entry name" value="Multidrug efflux transporter AcrB transmembrane domain"/>
    <property type="match status" value="2"/>
</dbReference>
<sequence length="1042" mass="113153">MSAKFFIDRPVLATCISFLMVLLGFVSITVLPIEQYPDIAPPTVSVTANYTGANADTVQKTVIIPLEEAINGVEDMLYMTSTATNSGSATIQVYFKQGVDADMAAVNVQNRVAKAQSSLPADVISNGVTTEKQQAGQLKIICIYSTEKAYDETFLSNYLNINVVPEIKRISGVGGVTVLGNNYAMRIWLDSQKMVEYKVVPSDISKVLSEQNIEAATGTLGSDSDNTFLYALKYRGRYETPEQFGNLVIKSLPNGNVLRLKDVASIELGAESYSYSNKVKGFSGSTFMVMQAAGSNANDIILKLNDLEDRIRKDLPRGVYLVDLFSAKDFLDASIDEVIETLVEAIFLVIIVVYIFLQSIRSTVIPMISIIVSLIATFAFIYVAGFSINLLTLFALILVIGTVVDDAIVVVEAVQAKFEGGCSDPYDATVDAMKGISSAIVTTSLVFMSVFVPVCFMGGTSGTFYTQFGVTMAVAVGISAVNALTLSPALCALFMKATDYDNPENQKGFSYRFHVAFDTAFEKLTEKYLVLLKVIIGKKIIAGIILVVSLGMMSLLMFNTKTGLIPDEDTGTVFVAVVTSPGYTLNQTKKSMDEVQQRIQDLPQIDLLTNISGYNLIGGAQSSSGGTFIIKLKNWEERPGAENSKDAVIYEIMKRTSDITSAMVFAFSPPMIPGYGTSNGLTLSIQDRTGGNIANLFKVTSQFNAAMEKEPAVMSAITTFDPRFPQFKLEVDAPKCIRMGVSPSDVLNTIALYIGGGYSSDVNLYSKKYKVMIQARTDNRLDEGAFSSIFVRNNKGEMLPIVQFMSLERVYGPELLNRFNLFSSISVNVSLNEGYSTGEGIKAVEKVAKEVLPQGYSFEYSGMTRDEASSGSTTIIIYSMCLIFIFLILSSLYESLLIPFAVMLSIPSALLGSFIFAQIMGVENNIYMQTGLIMLIGLIAKTAILLTEFASEEHKKGKSIVESAIYAAKVRLRPILMTSICMVVGLLPLVAAHGVGANGNRSLGVSVVGGMVLGIVALILITPVFFIIVQTVQEKFSKRKHA</sequence>
<evidence type="ECO:0000313" key="10">
    <source>
        <dbReference type="EMBL" id="SKA64847.1"/>
    </source>
</evidence>
<evidence type="ECO:0000256" key="3">
    <source>
        <dbReference type="ARBA" id="ARBA00022448"/>
    </source>
</evidence>
<evidence type="ECO:0000256" key="9">
    <source>
        <dbReference type="RuleBase" id="RU364070"/>
    </source>
</evidence>
<dbReference type="FunFam" id="3.30.70.1430:FF:000001">
    <property type="entry name" value="Efflux pump membrane transporter"/>
    <property type="match status" value="1"/>
</dbReference>
<accession>A0A1T4VIU4</accession>
<dbReference type="Gene3D" id="3.30.2090.10">
    <property type="entry name" value="Multidrug efflux transporter AcrB TolC docking domain, DN and DC subdomains"/>
    <property type="match status" value="2"/>
</dbReference>
<feature type="transmembrane region" description="Helical" evidence="9">
    <location>
        <begin position="540"/>
        <end position="558"/>
    </location>
</feature>
<dbReference type="GO" id="GO:0015562">
    <property type="term" value="F:efflux transmembrane transporter activity"/>
    <property type="evidence" value="ECO:0007669"/>
    <property type="project" value="InterPro"/>
</dbReference>
<dbReference type="AlphaFoldDB" id="A0A1T4VIU4"/>
<feature type="transmembrane region" description="Helical" evidence="9">
    <location>
        <begin position="390"/>
        <end position="414"/>
    </location>
</feature>
<feature type="transmembrane region" description="Helical" evidence="9">
    <location>
        <begin position="12"/>
        <end position="33"/>
    </location>
</feature>
<organism evidence="10 11">
    <name type="scientific">Succinivibrio dextrinosolvens DSM 3072</name>
    <dbReference type="NCBI Taxonomy" id="1123324"/>
    <lineage>
        <taxon>Bacteria</taxon>
        <taxon>Pseudomonadati</taxon>
        <taxon>Pseudomonadota</taxon>
        <taxon>Gammaproteobacteria</taxon>
        <taxon>Aeromonadales</taxon>
        <taxon>Succinivibrionaceae</taxon>
        <taxon>Succinivibrio</taxon>
    </lineage>
</organism>
<keyword evidence="7 9" id="KW-1133">Transmembrane helix</keyword>
<feature type="transmembrane region" description="Helical" evidence="9">
    <location>
        <begin position="1007"/>
        <end position="1029"/>
    </location>
</feature>
<evidence type="ECO:0000256" key="5">
    <source>
        <dbReference type="ARBA" id="ARBA00022519"/>
    </source>
</evidence>
<dbReference type="PRINTS" id="PR00702">
    <property type="entry name" value="ACRIFLAVINRP"/>
</dbReference>
<keyword evidence="11" id="KW-1185">Reference proteome</keyword>
<feature type="transmembrane region" description="Helical" evidence="9">
    <location>
        <begin position="465"/>
        <end position="486"/>
    </location>
</feature>
<feature type="transmembrane region" description="Helical" evidence="9">
    <location>
        <begin position="338"/>
        <end position="357"/>
    </location>
</feature>
<dbReference type="SUPFAM" id="SSF82714">
    <property type="entry name" value="Multidrug efflux transporter AcrB TolC docking domain, DN and DC subdomains"/>
    <property type="match status" value="2"/>
</dbReference>
<evidence type="ECO:0000313" key="11">
    <source>
        <dbReference type="Proteomes" id="UP000242432"/>
    </source>
</evidence>
<feature type="transmembrane region" description="Helical" evidence="9">
    <location>
        <begin position="364"/>
        <end position="384"/>
    </location>
</feature>
<dbReference type="GO" id="GO:0009636">
    <property type="term" value="P:response to toxic substance"/>
    <property type="evidence" value="ECO:0007669"/>
    <property type="project" value="UniProtKB-ARBA"/>
</dbReference>
<name>A0A1T4VIU4_9GAMM</name>
<dbReference type="Gene3D" id="1.20.1640.10">
    <property type="entry name" value="Multidrug efflux transporter AcrB transmembrane domain"/>
    <property type="match status" value="2"/>
</dbReference>
<dbReference type="GO" id="GO:0042910">
    <property type="term" value="F:xenobiotic transmembrane transporter activity"/>
    <property type="evidence" value="ECO:0007669"/>
    <property type="project" value="TreeGrafter"/>
</dbReference>
<comment type="subcellular location">
    <subcellularLocation>
        <location evidence="1 9">Cell inner membrane</location>
        <topology evidence="1 9">Multi-pass membrane protein</topology>
    </subcellularLocation>
</comment>
<dbReference type="STRING" id="83771.SAMN02910357_00322"/>
<evidence type="ECO:0000256" key="7">
    <source>
        <dbReference type="ARBA" id="ARBA00022989"/>
    </source>
</evidence>
<dbReference type="Pfam" id="PF00873">
    <property type="entry name" value="ACR_tran"/>
    <property type="match status" value="1"/>
</dbReference>
<dbReference type="Gene3D" id="3.30.70.1320">
    <property type="entry name" value="Multidrug efflux transporter AcrB pore domain like"/>
    <property type="match status" value="1"/>
</dbReference>
<keyword evidence="3 9" id="KW-0813">Transport</keyword>
<dbReference type="Proteomes" id="UP000242432">
    <property type="component" value="Unassembled WGS sequence"/>
</dbReference>
<dbReference type="SUPFAM" id="SSF82693">
    <property type="entry name" value="Multidrug efflux transporter AcrB pore domain, PN1, PN2, PC1 and PC2 subdomains"/>
    <property type="match status" value="4"/>
</dbReference>
<dbReference type="PANTHER" id="PTHR32063:SF9">
    <property type="entry name" value="SIMILAR TO MULTIDRUG RESISTANCE PROTEIN MEXB"/>
    <property type="match status" value="1"/>
</dbReference>
<feature type="transmembrane region" description="Helical" evidence="9">
    <location>
        <begin position="875"/>
        <end position="893"/>
    </location>
</feature>
<keyword evidence="8 9" id="KW-0472">Membrane</keyword>
<dbReference type="GO" id="GO:0005886">
    <property type="term" value="C:plasma membrane"/>
    <property type="evidence" value="ECO:0007669"/>
    <property type="project" value="UniProtKB-SubCell"/>
</dbReference>
<evidence type="ECO:0000256" key="8">
    <source>
        <dbReference type="ARBA" id="ARBA00023136"/>
    </source>
</evidence>
<feature type="transmembrane region" description="Helical" evidence="9">
    <location>
        <begin position="926"/>
        <end position="946"/>
    </location>
</feature>
<feature type="transmembrane region" description="Helical" evidence="9">
    <location>
        <begin position="435"/>
        <end position="459"/>
    </location>
</feature>
<gene>
    <name evidence="10" type="ORF">SAMN02745213_01577</name>
</gene>
<keyword evidence="5 9" id="KW-0997">Cell inner membrane</keyword>
<dbReference type="EMBL" id="FUXX01000027">
    <property type="protein sequence ID" value="SKA64847.1"/>
    <property type="molecule type" value="Genomic_DNA"/>
</dbReference>
<dbReference type="InterPro" id="IPR001036">
    <property type="entry name" value="Acrflvin-R"/>
</dbReference>
<reference evidence="11" key="1">
    <citation type="submission" date="2017-02" db="EMBL/GenBank/DDBJ databases">
        <authorList>
            <person name="Varghese N."/>
            <person name="Submissions S."/>
        </authorList>
    </citation>
    <scope>NUCLEOTIDE SEQUENCE [LARGE SCALE GENOMIC DNA]</scope>
    <source>
        <strain evidence="11">DSM 3072</strain>
    </source>
</reference>
<evidence type="ECO:0000256" key="1">
    <source>
        <dbReference type="ARBA" id="ARBA00004429"/>
    </source>
</evidence>
<comment type="similarity">
    <text evidence="2 9">Belongs to the resistance-nodulation-cell division (RND) (TC 2.A.6) family.</text>
</comment>
<evidence type="ECO:0000256" key="4">
    <source>
        <dbReference type="ARBA" id="ARBA00022475"/>
    </source>
</evidence>
<keyword evidence="6 9" id="KW-0812">Transmembrane</keyword>
<dbReference type="InterPro" id="IPR004764">
    <property type="entry name" value="MdtF-like"/>
</dbReference>